<accession>A0A1H8NI02</accession>
<evidence type="ECO:0000259" key="10">
    <source>
        <dbReference type="Pfam" id="PF00155"/>
    </source>
</evidence>
<comment type="pathway">
    <text evidence="3">Cofactor biosynthesis; adenosylcobalamin biosynthesis.</text>
</comment>
<comment type="catalytic activity">
    <reaction evidence="9">
        <text>O-phospho-L-threonine + H(+) = (R)-1-aminopropan-2-yl phosphate + CO2</text>
        <dbReference type="Rhea" id="RHEA:11492"/>
        <dbReference type="ChEBI" id="CHEBI:15378"/>
        <dbReference type="ChEBI" id="CHEBI:16526"/>
        <dbReference type="ChEBI" id="CHEBI:58563"/>
        <dbReference type="ChEBI" id="CHEBI:58675"/>
        <dbReference type="EC" id="4.1.1.81"/>
    </reaction>
</comment>
<evidence type="ECO:0000256" key="6">
    <source>
        <dbReference type="ARBA" id="ARBA00022898"/>
    </source>
</evidence>
<dbReference type="InterPro" id="IPR004839">
    <property type="entry name" value="Aminotransferase_I/II_large"/>
</dbReference>
<comment type="function">
    <text evidence="2">Decarboxylates L-threonine-O-3-phosphate to yield (R)-1-amino-2-propanol O-2-phosphate, the precursor for the linkage between the nucleotide loop and the corrin ring in cobalamin.</text>
</comment>
<organism evidence="11 12">
    <name type="scientific">Vreelandella aquamarina</name>
    <dbReference type="NCBI Taxonomy" id="77097"/>
    <lineage>
        <taxon>Bacteria</taxon>
        <taxon>Pseudomonadati</taxon>
        <taxon>Pseudomonadota</taxon>
        <taxon>Gammaproteobacteria</taxon>
        <taxon>Oceanospirillales</taxon>
        <taxon>Halomonadaceae</taxon>
        <taxon>Vreelandella</taxon>
    </lineage>
</organism>
<dbReference type="STRING" id="77097.SAMN04490369_106514"/>
<evidence type="ECO:0000256" key="7">
    <source>
        <dbReference type="ARBA" id="ARBA00023239"/>
    </source>
</evidence>
<dbReference type="GO" id="GO:0030170">
    <property type="term" value="F:pyridoxal phosphate binding"/>
    <property type="evidence" value="ECO:0007669"/>
    <property type="project" value="InterPro"/>
</dbReference>
<dbReference type="SUPFAM" id="SSF53383">
    <property type="entry name" value="PLP-dependent transferases"/>
    <property type="match status" value="1"/>
</dbReference>
<dbReference type="UniPathway" id="UPA00148"/>
<dbReference type="Pfam" id="PF00155">
    <property type="entry name" value="Aminotran_1_2"/>
    <property type="match status" value="1"/>
</dbReference>
<evidence type="ECO:0000256" key="8">
    <source>
        <dbReference type="ARBA" id="ARBA00029996"/>
    </source>
</evidence>
<evidence type="ECO:0000256" key="2">
    <source>
        <dbReference type="ARBA" id="ARBA00003444"/>
    </source>
</evidence>
<dbReference type="InterPro" id="IPR015424">
    <property type="entry name" value="PyrdxlP-dep_Trfase"/>
</dbReference>
<dbReference type="Gene3D" id="3.40.640.10">
    <property type="entry name" value="Type I PLP-dependent aspartate aminotransferase-like (Major domain)"/>
    <property type="match status" value="1"/>
</dbReference>
<dbReference type="AlphaFoldDB" id="A0A1H8NI02"/>
<dbReference type="InterPro" id="IPR005860">
    <property type="entry name" value="CobD"/>
</dbReference>
<evidence type="ECO:0000256" key="5">
    <source>
        <dbReference type="ARBA" id="ARBA00022573"/>
    </source>
</evidence>
<dbReference type="InterPro" id="IPR015421">
    <property type="entry name" value="PyrdxlP-dep_Trfase_major"/>
</dbReference>
<evidence type="ECO:0000256" key="9">
    <source>
        <dbReference type="ARBA" id="ARBA00048531"/>
    </source>
</evidence>
<dbReference type="CDD" id="cd00609">
    <property type="entry name" value="AAT_like"/>
    <property type="match status" value="1"/>
</dbReference>
<evidence type="ECO:0000256" key="3">
    <source>
        <dbReference type="ARBA" id="ARBA00004953"/>
    </source>
</evidence>
<comment type="cofactor">
    <cofactor evidence="1">
        <name>pyridoxal 5'-phosphate</name>
        <dbReference type="ChEBI" id="CHEBI:597326"/>
    </cofactor>
</comment>
<dbReference type="EMBL" id="FODB01000065">
    <property type="protein sequence ID" value="SEO29250.1"/>
    <property type="molecule type" value="Genomic_DNA"/>
</dbReference>
<sequence>MRDQPGNLPLHHWPSHGGQAAALLQRFGLPADHPLEDISANLNPLGPPGWVTGYLAQRLAGLGRYPEPDYRAARQAIAEHAGVEPGQVLLTNGGAEAIFLAAAHHAGQQALIVTPTFGEYARACNAHGVRISELGLLPGTFDPPAAALLQAAASADVVFVCRPNNPTGTLLPVALIEALLDALKSGASLVVDEAFIDLALEAAPLTPLLQRYPALILLRSMTKFFTLPGLRLGYVLADERRIAQLQAQQPPWSVNHLAAELVPPLLADEGFARRTHQWLAREQPRMGAALAALGLEVVPSHSCFHLVRPGAAQRQRGISSIVLLERLLHQGMLARHTHGFAGLKGGWLRLALRDGVTNDRLSKVLNDCLC</sequence>
<dbReference type="GO" id="GO:0048472">
    <property type="term" value="F:threonine-phosphate decarboxylase activity"/>
    <property type="evidence" value="ECO:0007669"/>
    <property type="project" value="UniProtKB-EC"/>
</dbReference>
<dbReference type="GO" id="GO:0009236">
    <property type="term" value="P:cobalamin biosynthetic process"/>
    <property type="evidence" value="ECO:0007669"/>
    <property type="project" value="UniProtKB-UniPathway"/>
</dbReference>
<gene>
    <name evidence="11" type="ORF">SAMN04490369_106514</name>
</gene>
<protein>
    <recommendedName>
        <fullName evidence="4">threonine-phosphate decarboxylase</fullName>
        <ecNumber evidence="4">4.1.1.81</ecNumber>
    </recommendedName>
    <alternativeName>
        <fullName evidence="8">L-threonine-O-3-phosphate decarboxylase</fullName>
    </alternativeName>
</protein>
<keyword evidence="7" id="KW-0456">Lyase</keyword>
<evidence type="ECO:0000256" key="4">
    <source>
        <dbReference type="ARBA" id="ARBA00012285"/>
    </source>
</evidence>
<feature type="domain" description="Aminotransferase class I/classII large" evidence="10">
    <location>
        <begin position="62"/>
        <end position="364"/>
    </location>
</feature>
<keyword evidence="6" id="KW-0663">Pyridoxal phosphate</keyword>
<evidence type="ECO:0000313" key="11">
    <source>
        <dbReference type="EMBL" id="SEO29250.1"/>
    </source>
</evidence>
<dbReference type="Proteomes" id="UP000199493">
    <property type="component" value="Unassembled WGS sequence"/>
</dbReference>
<dbReference type="Gene3D" id="3.90.1150.10">
    <property type="entry name" value="Aspartate Aminotransferase, domain 1"/>
    <property type="match status" value="1"/>
</dbReference>
<dbReference type="PANTHER" id="PTHR42885">
    <property type="entry name" value="HISTIDINOL-PHOSPHATE AMINOTRANSFERASE-RELATED"/>
    <property type="match status" value="1"/>
</dbReference>
<proteinExistence type="predicted"/>
<dbReference type="PANTHER" id="PTHR42885:SF1">
    <property type="entry name" value="THREONINE-PHOSPHATE DECARBOXYLASE"/>
    <property type="match status" value="1"/>
</dbReference>
<dbReference type="InterPro" id="IPR015422">
    <property type="entry name" value="PyrdxlP-dep_Trfase_small"/>
</dbReference>
<name>A0A1H8NI02_9GAMM</name>
<reference evidence="11 12" key="1">
    <citation type="submission" date="2016-10" db="EMBL/GenBank/DDBJ databases">
        <authorList>
            <person name="de Groot N.N."/>
        </authorList>
    </citation>
    <scope>NUCLEOTIDE SEQUENCE [LARGE SCALE GENOMIC DNA]</scope>
    <source>
        <strain evidence="11 12">558</strain>
    </source>
</reference>
<dbReference type="NCBIfam" id="TIGR01140">
    <property type="entry name" value="L_thr_O3P_dcar"/>
    <property type="match status" value="1"/>
</dbReference>
<dbReference type="RefSeq" id="WP_089675940.1">
    <property type="nucleotide sequence ID" value="NZ_FODB01000065.1"/>
</dbReference>
<keyword evidence="5" id="KW-0169">Cobalamin biosynthesis</keyword>
<evidence type="ECO:0000256" key="1">
    <source>
        <dbReference type="ARBA" id="ARBA00001933"/>
    </source>
</evidence>
<evidence type="ECO:0000313" key="12">
    <source>
        <dbReference type="Proteomes" id="UP000199493"/>
    </source>
</evidence>
<dbReference type="EC" id="4.1.1.81" evidence="4"/>